<dbReference type="OrthoDB" id="7976602at2"/>
<dbReference type="Gene3D" id="3.40.190.10">
    <property type="entry name" value="Periplasmic binding protein-like II"/>
    <property type="match status" value="2"/>
</dbReference>
<proteinExistence type="predicted"/>
<dbReference type="SUPFAM" id="SSF53850">
    <property type="entry name" value="Periplasmic binding protein-like II"/>
    <property type="match status" value="1"/>
</dbReference>
<dbReference type="PANTHER" id="PTHR42941">
    <property type="entry name" value="SLL1037 PROTEIN"/>
    <property type="match status" value="1"/>
</dbReference>
<gene>
    <name evidence="3" type="ORF">DK427_20020</name>
</gene>
<organism evidence="3 4">
    <name type="scientific">Methylobacterium radiodurans</name>
    <dbReference type="NCBI Taxonomy" id="2202828"/>
    <lineage>
        <taxon>Bacteria</taxon>
        <taxon>Pseudomonadati</taxon>
        <taxon>Pseudomonadota</taxon>
        <taxon>Alphaproteobacteria</taxon>
        <taxon>Hyphomicrobiales</taxon>
        <taxon>Methylobacteriaceae</taxon>
        <taxon>Methylobacterium</taxon>
    </lineage>
</organism>
<evidence type="ECO:0000313" key="3">
    <source>
        <dbReference type="EMBL" id="AWN37730.1"/>
    </source>
</evidence>
<reference evidence="3 4" key="1">
    <citation type="submission" date="2018-05" db="EMBL/GenBank/DDBJ databases">
        <title>Complete Genome Sequence of Methylobacterium sp. 17Sr1-43.</title>
        <authorList>
            <person name="Srinivasan S."/>
        </authorList>
    </citation>
    <scope>NUCLEOTIDE SEQUENCE [LARGE SCALE GENOMIC DNA]</scope>
    <source>
        <strain evidence="3 4">17Sr1-43</strain>
    </source>
</reference>
<keyword evidence="2" id="KW-0472">Membrane</keyword>
<dbReference type="EMBL" id="CP029551">
    <property type="protein sequence ID" value="AWN37730.1"/>
    <property type="molecule type" value="Genomic_DNA"/>
</dbReference>
<keyword evidence="4" id="KW-1185">Reference proteome</keyword>
<feature type="region of interest" description="Disordered" evidence="1">
    <location>
        <begin position="428"/>
        <end position="448"/>
    </location>
</feature>
<sequence length="448" mass="47190">MRGRAVTLLIVGLVIVGSAAAAAIIHLLLGLLTLDIAVPANQDGRRAASALAQVFAAEHPRVRIRTQQVPDLAAAAATLDAGGNGLAIVRSDAAGQNSQTLAILRRDAVIFIALDARIVGVRSLRGHTVGLLDGSPLDTKLLDLILQHYAMPPDAVRRRVLTLDQVPEAVRRREVDALFVVAPAASASWLTLFAALRKGGKGRPKSFEIDEAAGIAKEHPTLETLDVPKGTFQGSLPSPADDVTTLSVSYRLAASAAMPDWLAGEITREVLTSKSRLATLDGDLAGIEAPDPDDKTQALPIHTGTAAYLSGSLPSLSDQMQGAVYWLGLVASGLASLCAAGAALYQRIRPRQPSTRVMRLLEIWIAVPASDAEELGILEGEADGLAAAAIRAEALGRVESTEMRLVTLLVSHVREAVRRRHQAIGNMRTNGADAGDRSMARNDAAPDV</sequence>
<dbReference type="InterPro" id="IPR011852">
    <property type="entry name" value="TRAP_TAXI"/>
</dbReference>
<dbReference type="KEGG" id="meti:DK427_20020"/>
<dbReference type="PANTHER" id="PTHR42941:SF1">
    <property type="entry name" value="SLL1037 PROTEIN"/>
    <property type="match status" value="1"/>
</dbReference>
<protein>
    <submittedName>
        <fullName evidence="3">TRAP transporter substrate-binding protein</fullName>
    </submittedName>
</protein>
<keyword evidence="2" id="KW-1133">Transmembrane helix</keyword>
<name>A0A2U8VWR8_9HYPH</name>
<feature type="transmembrane region" description="Helical" evidence="2">
    <location>
        <begin position="323"/>
        <end position="345"/>
    </location>
</feature>
<dbReference type="AlphaFoldDB" id="A0A2U8VWR8"/>
<evidence type="ECO:0000313" key="4">
    <source>
        <dbReference type="Proteomes" id="UP000246058"/>
    </source>
</evidence>
<evidence type="ECO:0000256" key="1">
    <source>
        <dbReference type="SAM" id="MobiDB-lite"/>
    </source>
</evidence>
<dbReference type="Proteomes" id="UP000246058">
    <property type="component" value="Chromosome"/>
</dbReference>
<accession>A0A2U8VWR8</accession>
<evidence type="ECO:0000256" key="2">
    <source>
        <dbReference type="SAM" id="Phobius"/>
    </source>
</evidence>
<keyword evidence="2" id="KW-0812">Transmembrane</keyword>